<evidence type="ECO:0000313" key="3">
    <source>
        <dbReference type="EMBL" id="KAK3235508.1"/>
    </source>
</evidence>
<accession>A0AAE0ENV6</accession>
<keyword evidence="2" id="KW-0812">Transmembrane</keyword>
<protein>
    <submittedName>
        <fullName evidence="3">Uncharacterized protein</fullName>
    </submittedName>
</protein>
<keyword evidence="2" id="KW-0472">Membrane</keyword>
<organism evidence="3 4">
    <name type="scientific">Cymbomonas tetramitiformis</name>
    <dbReference type="NCBI Taxonomy" id="36881"/>
    <lineage>
        <taxon>Eukaryota</taxon>
        <taxon>Viridiplantae</taxon>
        <taxon>Chlorophyta</taxon>
        <taxon>Pyramimonadophyceae</taxon>
        <taxon>Pyramimonadales</taxon>
        <taxon>Pyramimonadaceae</taxon>
        <taxon>Cymbomonas</taxon>
    </lineage>
</organism>
<evidence type="ECO:0000256" key="2">
    <source>
        <dbReference type="SAM" id="Phobius"/>
    </source>
</evidence>
<evidence type="ECO:0000313" key="4">
    <source>
        <dbReference type="Proteomes" id="UP001190700"/>
    </source>
</evidence>
<feature type="transmembrane region" description="Helical" evidence="2">
    <location>
        <begin position="128"/>
        <end position="150"/>
    </location>
</feature>
<comment type="caution">
    <text evidence="3">The sequence shown here is derived from an EMBL/GenBank/DDBJ whole genome shotgun (WGS) entry which is preliminary data.</text>
</comment>
<dbReference type="EMBL" id="LGRX02035276">
    <property type="protein sequence ID" value="KAK3235508.1"/>
    <property type="molecule type" value="Genomic_DNA"/>
</dbReference>
<feature type="region of interest" description="Disordered" evidence="1">
    <location>
        <begin position="1"/>
        <end position="30"/>
    </location>
</feature>
<dbReference type="AlphaFoldDB" id="A0AAE0ENV6"/>
<reference evidence="3 4" key="1">
    <citation type="journal article" date="2015" name="Genome Biol. Evol.">
        <title>Comparative Genomics of a Bacterivorous Green Alga Reveals Evolutionary Causalities and Consequences of Phago-Mixotrophic Mode of Nutrition.</title>
        <authorList>
            <person name="Burns J.A."/>
            <person name="Paasch A."/>
            <person name="Narechania A."/>
            <person name="Kim E."/>
        </authorList>
    </citation>
    <scope>NUCLEOTIDE SEQUENCE [LARGE SCALE GENOMIC DNA]</scope>
    <source>
        <strain evidence="3 4">PLY_AMNH</strain>
    </source>
</reference>
<gene>
    <name evidence="3" type="ORF">CYMTET_54298</name>
</gene>
<sequence>MAKKKKGRKSTDAQDGANEMSSRRSTQEIEELEQSIQLLEQDICLKNQELAGKRSALRGARLAQAPGHANSAADLNAAQDSRMTLEKAFPCENASLSAVSRGSRQFKSATPPRPGSKVPNVNAKRLEWLLLGFCMFNVGILCVTSVPAWLRSAALNAGTVLQARAPSLHPTSRTCFIAPPPLGVAVDCSGLALRLGVAVDCSGLALRLGVAVDCSGLALT</sequence>
<proteinExistence type="predicted"/>
<dbReference type="Proteomes" id="UP001190700">
    <property type="component" value="Unassembled WGS sequence"/>
</dbReference>
<keyword evidence="4" id="KW-1185">Reference proteome</keyword>
<keyword evidence="2" id="KW-1133">Transmembrane helix</keyword>
<evidence type="ECO:0000256" key="1">
    <source>
        <dbReference type="SAM" id="MobiDB-lite"/>
    </source>
</evidence>
<name>A0AAE0ENV6_9CHLO</name>